<dbReference type="PANTHER" id="PTHR30033">
    <property type="entry name" value="FLAGELLAR HOOK-ASSOCIATED PROTEIN 1"/>
    <property type="match status" value="1"/>
</dbReference>
<dbReference type="NCBIfam" id="TIGR02492">
    <property type="entry name" value="flgK_ends"/>
    <property type="match status" value="1"/>
</dbReference>
<evidence type="ECO:0000256" key="1">
    <source>
        <dbReference type="ARBA" id="ARBA00004365"/>
    </source>
</evidence>
<dbReference type="OrthoDB" id="9802553at2"/>
<dbReference type="GO" id="GO:0044780">
    <property type="term" value="P:bacterial-type flagellum assembly"/>
    <property type="evidence" value="ECO:0007669"/>
    <property type="project" value="InterPro"/>
</dbReference>
<gene>
    <name evidence="11" type="ORF">SAMN04488503_0562</name>
</gene>
<evidence type="ECO:0000259" key="10">
    <source>
        <dbReference type="Pfam" id="PF22638"/>
    </source>
</evidence>
<dbReference type="GO" id="GO:0009424">
    <property type="term" value="C:bacterial-type flagellum hook"/>
    <property type="evidence" value="ECO:0007669"/>
    <property type="project" value="InterPro"/>
</dbReference>
<protein>
    <recommendedName>
        <fullName evidence="4">Flagellar hook-associated protein 1</fullName>
    </recommendedName>
</protein>
<reference evidence="11 12" key="1">
    <citation type="submission" date="2017-06" db="EMBL/GenBank/DDBJ databases">
        <authorList>
            <person name="Kim H.J."/>
            <person name="Triplett B.A."/>
        </authorList>
    </citation>
    <scope>NUCLEOTIDE SEQUENCE [LARGE SCALE GENOMIC DNA]</scope>
    <source>
        <strain evidence="11 12">DSM 13116</strain>
    </source>
</reference>
<dbReference type="Proteomes" id="UP000198324">
    <property type="component" value="Unassembled WGS sequence"/>
</dbReference>
<dbReference type="GO" id="GO:0005576">
    <property type="term" value="C:extracellular region"/>
    <property type="evidence" value="ECO:0007669"/>
    <property type="project" value="UniProtKB-SubCell"/>
</dbReference>
<comment type="similarity">
    <text evidence="3">Belongs to the flagella basal body rod proteins family.</text>
</comment>
<evidence type="ECO:0000313" key="12">
    <source>
        <dbReference type="Proteomes" id="UP000198324"/>
    </source>
</evidence>
<feature type="domain" description="Flagellar basal-body/hook protein C-terminal" evidence="9">
    <location>
        <begin position="664"/>
        <end position="703"/>
    </location>
</feature>
<evidence type="ECO:0000256" key="5">
    <source>
        <dbReference type="ARBA" id="ARBA00022525"/>
    </source>
</evidence>
<feature type="domain" description="Flagellar hook-associated protein FlgK helical" evidence="10">
    <location>
        <begin position="95"/>
        <end position="258"/>
    </location>
</feature>
<evidence type="ECO:0000259" key="8">
    <source>
        <dbReference type="Pfam" id="PF00460"/>
    </source>
</evidence>
<dbReference type="InterPro" id="IPR002371">
    <property type="entry name" value="FlgK"/>
</dbReference>
<sequence>MSSMTSIMGVAKTGLTAAQAAIAVTSENITNVNTAGYSRRTVSFAEAYVDDSVRGQVGSGVWANEVQRNFSQYIENQYYDQASLRDRWESLYTNLSNTESLFNESSGYGLSKTLSNFFKSWEDLVQSTDNASSRGNVIENSQTLISTLRELNEDIITQQQQAEAAIIQQVSEVNDLLKQISELNKKISNTLADTNALQDTRAQLVRELSGYMDINYIDNGRGDITITTQSGQALVDGFNYYSISYDAPQATADIKSTSSFDGQVYFSGSDNQEYTLEVVQGGSVTSGTGAALFRVSVDGGRTWLKDDDGNELHVSARNEDTAAEVGALSIWFGTSSDSDVAPTTNLSVGDKFCIVPTRALYWNENTSIKENITPYTDSSGVLDSSRLTGGTLSALCTYKNDYLGAYREKLDAVAETVVWEVNRLHSQGAGLENITDVYGTYSAKHDDMALGSNSAGLAFGDKLTAGSAFMYVYNSTTGLQITTGLQSNGGALDFGGGANFDPSVHTLEDVRDAINNTYGTYMTASIVNHQLTISANDGYSFNMGTDSTGLYAALGLNTYFTGSSCSDIGLNTAVTTDTDRLCAGHVNSAGQANQGDGTTATAISDLLDKKVTINTLREGTVSETLSSFYSGLVSQVGADTAQSKYKYTYTEALASDLDDQQQAISGVNIDEEMTNLIKYQHAYTAAAKLITTADEMMQVLLSLKS</sequence>
<keyword evidence="12" id="KW-1185">Reference proteome</keyword>
<dbReference type="Pfam" id="PF00460">
    <property type="entry name" value="Flg_bb_rod"/>
    <property type="match status" value="1"/>
</dbReference>
<keyword evidence="11" id="KW-0282">Flagellum</keyword>
<dbReference type="InterPro" id="IPR010930">
    <property type="entry name" value="Flg_bb/hook_C_dom"/>
</dbReference>
<keyword evidence="7" id="KW-0175">Coiled coil</keyword>
<proteinExistence type="inferred from homology"/>
<feature type="domain" description="Flagellar basal body rod protein N-terminal" evidence="8">
    <location>
        <begin position="10"/>
        <end position="37"/>
    </location>
</feature>
<feature type="coiled-coil region" evidence="7">
    <location>
        <begin position="148"/>
        <end position="193"/>
    </location>
</feature>
<evidence type="ECO:0000256" key="2">
    <source>
        <dbReference type="ARBA" id="ARBA00004613"/>
    </source>
</evidence>
<organism evidence="11 12">
    <name type="scientific">Humidesulfovibrio mexicanus</name>
    <dbReference type="NCBI Taxonomy" id="147047"/>
    <lineage>
        <taxon>Bacteria</taxon>
        <taxon>Pseudomonadati</taxon>
        <taxon>Thermodesulfobacteriota</taxon>
        <taxon>Desulfovibrionia</taxon>
        <taxon>Desulfovibrionales</taxon>
        <taxon>Desulfovibrionaceae</taxon>
        <taxon>Humidesulfovibrio</taxon>
    </lineage>
</organism>
<dbReference type="EMBL" id="FZOC01000001">
    <property type="protein sequence ID" value="SNR64342.1"/>
    <property type="molecule type" value="Genomic_DNA"/>
</dbReference>
<evidence type="ECO:0000256" key="4">
    <source>
        <dbReference type="ARBA" id="ARBA00016244"/>
    </source>
</evidence>
<dbReference type="AlphaFoldDB" id="A0A238Y062"/>
<keyword evidence="5" id="KW-0964">Secreted</keyword>
<dbReference type="RefSeq" id="WP_089271478.1">
    <property type="nucleotide sequence ID" value="NZ_FZOC01000001.1"/>
</dbReference>
<dbReference type="GO" id="GO:0005198">
    <property type="term" value="F:structural molecule activity"/>
    <property type="evidence" value="ECO:0007669"/>
    <property type="project" value="InterPro"/>
</dbReference>
<name>A0A238Y062_9BACT</name>
<dbReference type="PRINTS" id="PR01005">
    <property type="entry name" value="FLGHOOKAP1"/>
</dbReference>
<keyword evidence="11" id="KW-0966">Cell projection</keyword>
<dbReference type="PANTHER" id="PTHR30033:SF1">
    <property type="entry name" value="FLAGELLAR HOOK-ASSOCIATED PROTEIN 1"/>
    <property type="match status" value="1"/>
</dbReference>
<keyword evidence="11" id="KW-0969">Cilium</keyword>
<dbReference type="Pfam" id="PF06429">
    <property type="entry name" value="Flg_bbr_C"/>
    <property type="match status" value="1"/>
</dbReference>
<evidence type="ECO:0000313" key="11">
    <source>
        <dbReference type="EMBL" id="SNR64342.1"/>
    </source>
</evidence>
<evidence type="ECO:0000256" key="3">
    <source>
        <dbReference type="ARBA" id="ARBA00009677"/>
    </source>
</evidence>
<keyword evidence="6" id="KW-0975">Bacterial flagellum</keyword>
<dbReference type="Pfam" id="PF22638">
    <property type="entry name" value="FlgK_D1"/>
    <property type="match status" value="1"/>
</dbReference>
<dbReference type="InterPro" id="IPR053927">
    <property type="entry name" value="FlgK_helical"/>
</dbReference>
<dbReference type="InterPro" id="IPR001444">
    <property type="entry name" value="Flag_bb_rod_N"/>
</dbReference>
<dbReference type="SUPFAM" id="SSF64518">
    <property type="entry name" value="Phase 1 flagellin"/>
    <property type="match status" value="1"/>
</dbReference>
<evidence type="ECO:0000256" key="7">
    <source>
        <dbReference type="SAM" id="Coils"/>
    </source>
</evidence>
<evidence type="ECO:0000259" key="9">
    <source>
        <dbReference type="Pfam" id="PF06429"/>
    </source>
</evidence>
<evidence type="ECO:0000256" key="6">
    <source>
        <dbReference type="ARBA" id="ARBA00023143"/>
    </source>
</evidence>
<comment type="subcellular location">
    <subcellularLocation>
        <location evidence="1">Bacterial flagellum</location>
    </subcellularLocation>
    <subcellularLocation>
        <location evidence="2">Secreted</location>
    </subcellularLocation>
</comment>
<accession>A0A238Y062</accession>